<proteinExistence type="predicted"/>
<name>A0A6M8FLQ7_9GAMM</name>
<keyword evidence="3" id="KW-1185">Reference proteome</keyword>
<dbReference type="RefSeq" id="WP_173211528.1">
    <property type="nucleotide sequence ID" value="NZ_CP053697.2"/>
</dbReference>
<dbReference type="InterPro" id="IPR009576">
    <property type="entry name" value="Biofilm_formation_YgiB"/>
</dbReference>
<keyword evidence="1" id="KW-0812">Transmembrane</keyword>
<evidence type="ECO:0000256" key="1">
    <source>
        <dbReference type="SAM" id="Phobius"/>
    </source>
</evidence>
<keyword evidence="1" id="KW-0472">Membrane</keyword>
<feature type="transmembrane region" description="Helical" evidence="1">
    <location>
        <begin position="29"/>
        <end position="47"/>
    </location>
</feature>
<organism evidence="2 3">
    <name type="scientific">Aquipseudomonas campi</name>
    <dbReference type="NCBI Taxonomy" id="2731681"/>
    <lineage>
        <taxon>Bacteria</taxon>
        <taxon>Pseudomonadati</taxon>
        <taxon>Pseudomonadota</taxon>
        <taxon>Gammaproteobacteria</taxon>
        <taxon>Pseudomonadales</taxon>
        <taxon>Pseudomonadaceae</taxon>
        <taxon>Aquipseudomonas</taxon>
    </lineage>
</organism>
<evidence type="ECO:0000313" key="2">
    <source>
        <dbReference type="EMBL" id="QKE65567.1"/>
    </source>
</evidence>
<sequence>MSDADTLAAPAPVAFPDAVPALARRQKRASLLTLSLMGVAPLAILMWDPLYRDVRVFPSVALCDSDSPLSAEQCQKLYNEALRRNAQIAPSFVNFTACEGDFLRISPSCKDGTWCEPQAVQNCALGDDGLARPNPAAFLVSESLLERLRQGEQPALAELDMEELQPVYGMSEENLGGVSSGYTSTYHYPSYYGGFSNRNWYMFTSQGQYLGDQSIRQLNLHTSHLQAGAGYAQHFQANALPARMGGTARGGFGASARSSMALATG</sequence>
<accession>A0A6M8FLQ7</accession>
<reference evidence="2" key="1">
    <citation type="submission" date="2020-07" db="EMBL/GenBank/DDBJ databases">
        <title>Nitrate ammonifying Pseudomonas campi sp. nov. isolated from German agricultural grassland.</title>
        <authorList>
            <person name="Timsy T."/>
            <person name="Ulrich A."/>
            <person name="Spanner T."/>
            <person name="Foesel B."/>
            <person name="Kolb S."/>
            <person name="Horn M.A."/>
            <person name="Behrendt U."/>
        </authorList>
    </citation>
    <scope>NUCLEOTIDE SEQUENCE</scope>
    <source>
        <strain evidence="2">S1-A32-2</strain>
    </source>
</reference>
<dbReference type="EMBL" id="CP053697">
    <property type="protein sequence ID" value="QKE65567.1"/>
    <property type="molecule type" value="Genomic_DNA"/>
</dbReference>
<dbReference type="AlphaFoldDB" id="A0A6M8FLQ7"/>
<dbReference type="Pfam" id="PF06693">
    <property type="entry name" value="DUF1190"/>
    <property type="match status" value="1"/>
</dbReference>
<dbReference type="Proteomes" id="UP000501379">
    <property type="component" value="Chromosome"/>
</dbReference>
<protein>
    <submittedName>
        <fullName evidence="2">DUF1190 domain-containing protein</fullName>
    </submittedName>
</protein>
<dbReference type="KEGG" id="pcam:HNE05_20120"/>
<gene>
    <name evidence="2" type="ORF">HNE05_20120</name>
</gene>
<evidence type="ECO:0000313" key="3">
    <source>
        <dbReference type="Proteomes" id="UP000501379"/>
    </source>
</evidence>
<keyword evidence="1" id="KW-1133">Transmembrane helix</keyword>